<reference evidence="2" key="1">
    <citation type="submission" date="2018-06" db="EMBL/GenBank/DDBJ databases">
        <authorList>
            <consortium name="Pathogen Informatics"/>
        </authorList>
    </citation>
    <scope>NUCLEOTIDE SEQUENCE [LARGE SCALE GENOMIC DNA]</scope>
    <source>
        <strain evidence="2">NCTC10132</strain>
    </source>
</reference>
<proteinExistence type="predicted"/>
<gene>
    <name evidence="1" type="primary">nox</name>
    <name evidence="1" type="ORF">NCTC10132_00437</name>
</gene>
<dbReference type="AlphaFoldDB" id="A0A3B0PIJ1"/>
<sequence>MKIISIGANHAGTSFLRTMKKVSPDAQLVAYERNTDISFLGCGIALW</sequence>
<keyword evidence="1" id="KW-0560">Oxidoreductase</keyword>
<organism evidence="1 2">
    <name type="scientific">Mycoplasmopsis edwardii</name>
    <dbReference type="NCBI Taxonomy" id="53558"/>
    <lineage>
        <taxon>Bacteria</taxon>
        <taxon>Bacillati</taxon>
        <taxon>Mycoplasmatota</taxon>
        <taxon>Mycoplasmoidales</taxon>
        <taxon>Metamycoplasmataceae</taxon>
        <taxon>Mycoplasmopsis</taxon>
    </lineage>
</organism>
<accession>A0A3B0PIJ1</accession>
<name>A0A3B0PIJ1_9BACT</name>
<dbReference type="EC" id="1.6.99.3" evidence="1"/>
<dbReference type="InterPro" id="IPR036188">
    <property type="entry name" value="FAD/NAD-bd_sf"/>
</dbReference>
<dbReference type="GO" id="GO:0016491">
    <property type="term" value="F:oxidoreductase activity"/>
    <property type="evidence" value="ECO:0007669"/>
    <property type="project" value="UniProtKB-KW"/>
</dbReference>
<protein>
    <submittedName>
        <fullName evidence="1">NADH oxidase</fullName>
        <ecNumber evidence="1">1.6.99.3</ecNumber>
    </submittedName>
</protein>
<keyword evidence="2" id="KW-1185">Reference proteome</keyword>
<evidence type="ECO:0000313" key="2">
    <source>
        <dbReference type="Proteomes" id="UP000257559"/>
    </source>
</evidence>
<evidence type="ECO:0000313" key="1">
    <source>
        <dbReference type="EMBL" id="SYV97078.1"/>
    </source>
</evidence>
<dbReference type="KEGG" id="medw:NCTC10132_00437"/>
<feature type="non-terminal residue" evidence="1">
    <location>
        <position position="47"/>
    </location>
</feature>
<dbReference type="Proteomes" id="UP000257559">
    <property type="component" value="Chromosome"/>
</dbReference>
<dbReference type="EMBL" id="LS991951">
    <property type="protein sequence ID" value="SYV97078.1"/>
    <property type="molecule type" value="Genomic_DNA"/>
</dbReference>
<dbReference type="Gene3D" id="3.50.50.60">
    <property type="entry name" value="FAD/NAD(P)-binding domain"/>
    <property type="match status" value="1"/>
</dbReference>